<dbReference type="SUPFAM" id="SSF53474">
    <property type="entry name" value="alpha/beta-Hydrolases"/>
    <property type="match status" value="1"/>
</dbReference>
<proteinExistence type="predicted"/>
<comment type="caution">
    <text evidence="2">The sequence shown here is derived from an EMBL/GenBank/DDBJ whole genome shotgun (WGS) entry which is preliminary data.</text>
</comment>
<sequence length="304" mass="33856">ERDRQERRLGPDAHARMWLSFFNFKLLHALLDRVDGSIFGAVYKWSRKAAGVPARPPGAPKIVLAFRGTIRKPDSFARDLRLDLNVLTNELHTSCRFHTAFDAVKSSVHKHGAENVWIAGHSLGAAMAMLAGRKMVEEEQLFLQAHLFNPPFISPPVERIKNEKLKRGFHIARSLVTAGLAMTLQDNRARAESHRSFSVLRSWVPCLYVNPRDDVCSGYVGYFANQKVMKEMGAGGIANLAAQHSIGDIVLTAFGKESKAVHLIPCARLTVNLSPSPDFKSAHGIHQWWASDTGIKSTEYRLVP</sequence>
<accession>A0AA38F2D3</accession>
<dbReference type="EMBL" id="JAHRHJ020003813">
    <property type="protein sequence ID" value="KAH9289824.1"/>
    <property type="molecule type" value="Genomic_DNA"/>
</dbReference>
<dbReference type="PANTHER" id="PTHR31479:SF2">
    <property type="entry name" value="ALPHA_BETA-HYDROLASES SUPERFAMILY PROTEIN"/>
    <property type="match status" value="1"/>
</dbReference>
<dbReference type="Pfam" id="PF01764">
    <property type="entry name" value="Lipase_3"/>
    <property type="match status" value="1"/>
</dbReference>
<evidence type="ECO:0000313" key="2">
    <source>
        <dbReference type="EMBL" id="KAH9289824.1"/>
    </source>
</evidence>
<feature type="domain" description="Fungal lipase-type" evidence="1">
    <location>
        <begin position="100"/>
        <end position="139"/>
    </location>
</feature>
<dbReference type="PANTHER" id="PTHR31479">
    <property type="entry name" value="ALPHA/BETA-HYDROLASES SUPERFAMILY PROTEIN"/>
    <property type="match status" value="1"/>
</dbReference>
<organism evidence="2 3">
    <name type="scientific">Taxus chinensis</name>
    <name type="common">Chinese yew</name>
    <name type="synonym">Taxus wallichiana var. chinensis</name>
    <dbReference type="NCBI Taxonomy" id="29808"/>
    <lineage>
        <taxon>Eukaryota</taxon>
        <taxon>Viridiplantae</taxon>
        <taxon>Streptophyta</taxon>
        <taxon>Embryophyta</taxon>
        <taxon>Tracheophyta</taxon>
        <taxon>Spermatophyta</taxon>
        <taxon>Pinopsida</taxon>
        <taxon>Pinidae</taxon>
        <taxon>Conifers II</taxon>
        <taxon>Cupressales</taxon>
        <taxon>Taxaceae</taxon>
        <taxon>Taxus</taxon>
    </lineage>
</organism>
<evidence type="ECO:0000259" key="1">
    <source>
        <dbReference type="Pfam" id="PF01764"/>
    </source>
</evidence>
<protein>
    <recommendedName>
        <fullName evidence="1">Fungal lipase-type domain-containing protein</fullName>
    </recommendedName>
</protein>
<dbReference type="Gene3D" id="3.40.50.1820">
    <property type="entry name" value="alpha/beta hydrolase"/>
    <property type="match status" value="1"/>
</dbReference>
<dbReference type="OMA" id="SCFEIAM"/>
<reference evidence="2 3" key="1">
    <citation type="journal article" date="2021" name="Nat. Plants">
        <title>The Taxus genome provides insights into paclitaxel biosynthesis.</title>
        <authorList>
            <person name="Xiong X."/>
            <person name="Gou J."/>
            <person name="Liao Q."/>
            <person name="Li Y."/>
            <person name="Zhou Q."/>
            <person name="Bi G."/>
            <person name="Li C."/>
            <person name="Du R."/>
            <person name="Wang X."/>
            <person name="Sun T."/>
            <person name="Guo L."/>
            <person name="Liang H."/>
            <person name="Lu P."/>
            <person name="Wu Y."/>
            <person name="Zhang Z."/>
            <person name="Ro D.K."/>
            <person name="Shang Y."/>
            <person name="Huang S."/>
            <person name="Yan J."/>
        </authorList>
    </citation>
    <scope>NUCLEOTIDE SEQUENCE [LARGE SCALE GENOMIC DNA]</scope>
    <source>
        <strain evidence="2">Ta-2019</strain>
    </source>
</reference>
<feature type="non-terminal residue" evidence="2">
    <location>
        <position position="1"/>
    </location>
</feature>
<dbReference type="Proteomes" id="UP000824469">
    <property type="component" value="Unassembled WGS sequence"/>
</dbReference>
<dbReference type="InterPro" id="IPR029058">
    <property type="entry name" value="AB_hydrolase_fold"/>
</dbReference>
<gene>
    <name evidence="2" type="ORF">KI387_033941</name>
</gene>
<dbReference type="InterPro" id="IPR002921">
    <property type="entry name" value="Fungal_lipase-type"/>
</dbReference>
<dbReference type="GO" id="GO:0006629">
    <property type="term" value="P:lipid metabolic process"/>
    <property type="evidence" value="ECO:0007669"/>
    <property type="project" value="InterPro"/>
</dbReference>
<dbReference type="AlphaFoldDB" id="A0AA38F2D3"/>
<name>A0AA38F2D3_TAXCH</name>
<evidence type="ECO:0000313" key="3">
    <source>
        <dbReference type="Proteomes" id="UP000824469"/>
    </source>
</evidence>
<keyword evidence="3" id="KW-1185">Reference proteome</keyword>
<feature type="non-terminal residue" evidence="2">
    <location>
        <position position="304"/>
    </location>
</feature>